<feature type="non-terminal residue" evidence="1">
    <location>
        <position position="1"/>
    </location>
</feature>
<keyword evidence="2" id="KW-1185">Reference proteome</keyword>
<sequence>TICPIYDFFVLFFRLESNLRKSPTGSEDI</sequence>
<protein>
    <submittedName>
        <fullName evidence="1">Uncharacterized protein</fullName>
    </submittedName>
</protein>
<evidence type="ECO:0000313" key="1">
    <source>
        <dbReference type="EMBL" id="KAK3742931.1"/>
    </source>
</evidence>
<evidence type="ECO:0000313" key="2">
    <source>
        <dbReference type="Proteomes" id="UP001283361"/>
    </source>
</evidence>
<dbReference type="EMBL" id="JAWDGP010006330">
    <property type="protein sequence ID" value="KAK3742931.1"/>
    <property type="molecule type" value="Genomic_DNA"/>
</dbReference>
<name>A0AAE1CY00_9GAST</name>
<organism evidence="1 2">
    <name type="scientific">Elysia crispata</name>
    <name type="common">lettuce slug</name>
    <dbReference type="NCBI Taxonomy" id="231223"/>
    <lineage>
        <taxon>Eukaryota</taxon>
        <taxon>Metazoa</taxon>
        <taxon>Spiralia</taxon>
        <taxon>Lophotrochozoa</taxon>
        <taxon>Mollusca</taxon>
        <taxon>Gastropoda</taxon>
        <taxon>Heterobranchia</taxon>
        <taxon>Euthyneura</taxon>
        <taxon>Panpulmonata</taxon>
        <taxon>Sacoglossa</taxon>
        <taxon>Placobranchoidea</taxon>
        <taxon>Plakobranchidae</taxon>
        <taxon>Elysia</taxon>
    </lineage>
</organism>
<gene>
    <name evidence="1" type="ORF">RRG08_062150</name>
</gene>
<proteinExistence type="predicted"/>
<comment type="caution">
    <text evidence="1">The sequence shown here is derived from an EMBL/GenBank/DDBJ whole genome shotgun (WGS) entry which is preliminary data.</text>
</comment>
<accession>A0AAE1CY00</accession>
<dbReference type="Proteomes" id="UP001283361">
    <property type="component" value="Unassembled WGS sequence"/>
</dbReference>
<dbReference type="AlphaFoldDB" id="A0AAE1CY00"/>
<reference evidence="1" key="1">
    <citation type="journal article" date="2023" name="G3 (Bethesda)">
        <title>A reference genome for the long-term kleptoplast-retaining sea slug Elysia crispata morphotype clarki.</title>
        <authorList>
            <person name="Eastman K.E."/>
            <person name="Pendleton A.L."/>
            <person name="Shaikh M.A."/>
            <person name="Suttiyut T."/>
            <person name="Ogas R."/>
            <person name="Tomko P."/>
            <person name="Gavelis G."/>
            <person name="Widhalm J.R."/>
            <person name="Wisecaver J.H."/>
        </authorList>
    </citation>
    <scope>NUCLEOTIDE SEQUENCE</scope>
    <source>
        <strain evidence="1">ECLA1</strain>
    </source>
</reference>